<feature type="domain" description="ABC transmembrane type-1" evidence="10">
    <location>
        <begin position="32"/>
        <end position="336"/>
    </location>
</feature>
<reference evidence="11 12" key="2">
    <citation type="journal article" date="2011" name="Stand. Genomic Sci.">
        <title>Complete genome sequence of Tolumonas auensis type strain (TA 4).</title>
        <authorList>
            <person name="Chertkov O."/>
            <person name="Copeland A."/>
            <person name="Lucas S."/>
            <person name="Lapidus A."/>
            <person name="Berry K.W."/>
            <person name="Detter J.C."/>
            <person name="Del Rio T.G."/>
            <person name="Hammon N."/>
            <person name="Dalin E."/>
            <person name="Tice H."/>
            <person name="Pitluck S."/>
            <person name="Richardson P."/>
            <person name="Bruce D."/>
            <person name="Goodwin L."/>
            <person name="Han C."/>
            <person name="Tapia R."/>
            <person name="Saunders E."/>
            <person name="Schmutz J."/>
            <person name="Brettin T."/>
            <person name="Larimer F."/>
            <person name="Land M."/>
            <person name="Hauser L."/>
            <person name="Spring S."/>
            <person name="Rohde M."/>
            <person name="Kyrpides N.C."/>
            <person name="Ivanova N."/>
            <person name="Goker M."/>
            <person name="Beller H.R."/>
            <person name="Klenk H.P."/>
            <person name="Woyke T."/>
        </authorList>
    </citation>
    <scope>NUCLEOTIDE SEQUENCE [LARGE SCALE GENOMIC DNA]</scope>
    <source>
        <strain evidence="12">DSM 9187 / TA4</strain>
    </source>
</reference>
<dbReference type="GO" id="GO:0140359">
    <property type="term" value="F:ABC-type transporter activity"/>
    <property type="evidence" value="ECO:0007669"/>
    <property type="project" value="InterPro"/>
</dbReference>
<evidence type="ECO:0000313" key="12">
    <source>
        <dbReference type="Proteomes" id="UP000009073"/>
    </source>
</evidence>
<dbReference type="RefSeq" id="WP_012728901.1">
    <property type="nucleotide sequence ID" value="NC_012691.1"/>
</dbReference>
<reference evidence="12" key="1">
    <citation type="submission" date="2009-05" db="EMBL/GenBank/DDBJ databases">
        <title>Complete sequence of Tolumonas auensis DSM 9187.</title>
        <authorList>
            <consortium name="US DOE Joint Genome Institute"/>
            <person name="Lucas S."/>
            <person name="Copeland A."/>
            <person name="Lapidus A."/>
            <person name="Glavina del Rio T."/>
            <person name="Tice H."/>
            <person name="Bruce D."/>
            <person name="Goodwin L."/>
            <person name="Pitluck S."/>
            <person name="Chertkov O."/>
            <person name="Brettin T."/>
            <person name="Detter J.C."/>
            <person name="Han C."/>
            <person name="Larimer F."/>
            <person name="Land M."/>
            <person name="Hauser L."/>
            <person name="Kyrpides N."/>
            <person name="Mikhailova N."/>
            <person name="Spring S."/>
            <person name="Beller H."/>
        </authorList>
    </citation>
    <scope>NUCLEOTIDE SEQUENCE [LARGE SCALE GENOMIC DNA]</scope>
    <source>
        <strain evidence="12">DSM 9187 / TA4</strain>
    </source>
</reference>
<evidence type="ECO:0000256" key="2">
    <source>
        <dbReference type="ARBA" id="ARBA00022448"/>
    </source>
</evidence>
<organism evidence="11 12">
    <name type="scientific">Tolumonas auensis (strain DSM 9187 / NBRC 110442 / TA 4)</name>
    <dbReference type="NCBI Taxonomy" id="595494"/>
    <lineage>
        <taxon>Bacteria</taxon>
        <taxon>Pseudomonadati</taxon>
        <taxon>Pseudomonadota</taxon>
        <taxon>Gammaproteobacteria</taxon>
        <taxon>Aeromonadales</taxon>
        <taxon>Aeromonadaceae</taxon>
        <taxon>Tolumonas</taxon>
    </lineage>
</organism>
<dbReference type="InterPro" id="IPR003439">
    <property type="entry name" value="ABC_transporter-like_ATP-bd"/>
</dbReference>
<dbReference type="Proteomes" id="UP000009073">
    <property type="component" value="Chromosome"/>
</dbReference>
<dbReference type="GO" id="GO:0005886">
    <property type="term" value="C:plasma membrane"/>
    <property type="evidence" value="ECO:0007669"/>
    <property type="project" value="UniProtKB-SubCell"/>
</dbReference>
<evidence type="ECO:0000259" key="10">
    <source>
        <dbReference type="PROSITE" id="PS50929"/>
    </source>
</evidence>
<feature type="transmembrane region" description="Helical" evidence="8">
    <location>
        <begin position="74"/>
        <end position="95"/>
    </location>
</feature>
<dbReference type="AlphaFoldDB" id="C4LAU8"/>
<dbReference type="InterPro" id="IPR027417">
    <property type="entry name" value="P-loop_NTPase"/>
</dbReference>
<dbReference type="OrthoDB" id="8233587at2"/>
<feature type="transmembrane region" description="Helical" evidence="8">
    <location>
        <begin position="193"/>
        <end position="212"/>
    </location>
</feature>
<evidence type="ECO:0000259" key="9">
    <source>
        <dbReference type="PROSITE" id="PS50893"/>
    </source>
</evidence>
<proteinExistence type="predicted"/>
<dbReference type="GO" id="GO:0005524">
    <property type="term" value="F:ATP binding"/>
    <property type="evidence" value="ECO:0007669"/>
    <property type="project" value="UniProtKB-KW"/>
</dbReference>
<protein>
    <submittedName>
        <fullName evidence="11">ABC transporter domain protein</fullName>
    </submittedName>
</protein>
<evidence type="ECO:0000256" key="4">
    <source>
        <dbReference type="ARBA" id="ARBA00022741"/>
    </source>
</evidence>
<evidence type="ECO:0000256" key="3">
    <source>
        <dbReference type="ARBA" id="ARBA00022692"/>
    </source>
</evidence>
<keyword evidence="3 8" id="KW-0812">Transmembrane</keyword>
<name>C4LAU8_TOLAT</name>
<dbReference type="PANTHER" id="PTHR11384:SF59">
    <property type="entry name" value="LYSOSOMAL COBALAMIN TRANSPORTER ABCD4"/>
    <property type="match status" value="1"/>
</dbReference>
<dbReference type="eggNOG" id="COG4178">
    <property type="taxonomic scope" value="Bacteria"/>
</dbReference>
<feature type="transmembrane region" description="Helical" evidence="8">
    <location>
        <begin position="156"/>
        <end position="173"/>
    </location>
</feature>
<dbReference type="PANTHER" id="PTHR11384">
    <property type="entry name" value="ATP-BINDING CASSETTE, SUB-FAMILY D MEMBER"/>
    <property type="match status" value="1"/>
</dbReference>
<evidence type="ECO:0000256" key="1">
    <source>
        <dbReference type="ARBA" id="ARBA00004651"/>
    </source>
</evidence>
<evidence type="ECO:0000256" key="6">
    <source>
        <dbReference type="ARBA" id="ARBA00022989"/>
    </source>
</evidence>
<dbReference type="Pfam" id="PF06472">
    <property type="entry name" value="ABC_membrane_2"/>
    <property type="match status" value="1"/>
</dbReference>
<feature type="transmembrane region" description="Helical" evidence="8">
    <location>
        <begin position="277"/>
        <end position="301"/>
    </location>
</feature>
<gene>
    <name evidence="11" type="ordered locus">Tola_0673</name>
</gene>
<dbReference type="GO" id="GO:0016887">
    <property type="term" value="F:ATP hydrolysis activity"/>
    <property type="evidence" value="ECO:0007669"/>
    <property type="project" value="InterPro"/>
</dbReference>
<keyword evidence="2" id="KW-0813">Transport</keyword>
<keyword evidence="12" id="KW-1185">Reference proteome</keyword>
<dbReference type="HOGENOM" id="CLU_007587_6_1_6"/>
<evidence type="ECO:0000256" key="5">
    <source>
        <dbReference type="ARBA" id="ARBA00022840"/>
    </source>
</evidence>
<dbReference type="InterPro" id="IPR050835">
    <property type="entry name" value="ABC_transporter_sub-D"/>
</dbReference>
<dbReference type="InterPro" id="IPR011527">
    <property type="entry name" value="ABC1_TM_dom"/>
</dbReference>
<dbReference type="CDD" id="cd03223">
    <property type="entry name" value="ABCD_peroxisomal_ALDP"/>
    <property type="match status" value="1"/>
</dbReference>
<dbReference type="Gene3D" id="3.40.50.300">
    <property type="entry name" value="P-loop containing nucleotide triphosphate hydrolases"/>
    <property type="match status" value="1"/>
</dbReference>
<dbReference type="EMBL" id="CP001616">
    <property type="protein sequence ID" value="ACQ92302.1"/>
    <property type="molecule type" value="Genomic_DNA"/>
</dbReference>
<dbReference type="InterPro" id="IPR036640">
    <property type="entry name" value="ABC1_TM_sf"/>
</dbReference>
<comment type="subcellular location">
    <subcellularLocation>
        <location evidence="1">Cell membrane</location>
        <topology evidence="1">Multi-pass membrane protein</topology>
    </subcellularLocation>
</comment>
<dbReference type="PROSITE" id="PS50929">
    <property type="entry name" value="ABC_TM1F"/>
    <property type="match status" value="1"/>
</dbReference>
<dbReference type="SUPFAM" id="SSF52540">
    <property type="entry name" value="P-loop containing nucleoside triphosphate hydrolases"/>
    <property type="match status" value="1"/>
</dbReference>
<evidence type="ECO:0000256" key="7">
    <source>
        <dbReference type="ARBA" id="ARBA00023136"/>
    </source>
</evidence>
<keyword evidence="7 8" id="KW-0472">Membrane</keyword>
<dbReference type="KEGG" id="tau:Tola_0673"/>
<dbReference type="Gene3D" id="1.20.1560.10">
    <property type="entry name" value="ABC transporter type 1, transmembrane domain"/>
    <property type="match status" value="1"/>
</dbReference>
<dbReference type="InterPro" id="IPR003593">
    <property type="entry name" value="AAA+_ATPase"/>
</dbReference>
<evidence type="ECO:0000313" key="11">
    <source>
        <dbReference type="EMBL" id="ACQ92302.1"/>
    </source>
</evidence>
<sequence>MTPTPPVRHLWRNFWMLLKPFWASKEGKTKGLLLLVVVLALTAGSVYLQKVLNNWHNQFYNSIQSYDFPEFKSLLLTFCWLAAIWVLVGVHRTYFNQMLQIVWRRWLTQNRIVHWLENNNFYRLQLTDRQTDNPDQRIAEDINEFVGSTLSLSIGYLRELATLFTFLGVLWTLSKPSELTIGNTTFQLAQGYMVWAALAYAIFGTILTFWIGRPLVRLNFNQQRYEADFRFSLVRMRENAESIALYQGAQEEGGYLRSRFLQVVDNFYALMKRQKMLGFFTLGFNQTAVIFPVVLGAPLYFAKQITLGDLMQTLSAFGIVQGSMSILVDSYTDLARWKSVVDRLATFEQGLQHAEQLPRLEPEKAGVALQLQQVSISHPDGFSLMNDANWQLTAGDSLLIQGPSGCGKSTLLRTLAGLWPFASGKVTYPADSQSLFLSQKPYLPLGSLRQAMSYPLPEVSNAEAIKALQAVGLEKLAPRLDDVELWGQMLSLGEQQRVAFARILLVKPDVLFLDEATSALDEQSEAQLYRLLRAELPQTIMVSVGHRSTLHPFHEKKLLWQENGQWQFA</sequence>
<dbReference type="STRING" id="595494.Tola_0673"/>
<dbReference type="PROSITE" id="PS00211">
    <property type="entry name" value="ABC_TRANSPORTER_1"/>
    <property type="match status" value="1"/>
</dbReference>
<keyword evidence="5" id="KW-0067">ATP-binding</keyword>
<dbReference type="PROSITE" id="PS50893">
    <property type="entry name" value="ABC_TRANSPORTER_2"/>
    <property type="match status" value="1"/>
</dbReference>
<keyword evidence="6 8" id="KW-1133">Transmembrane helix</keyword>
<feature type="domain" description="ABC transporter" evidence="9">
    <location>
        <begin position="369"/>
        <end position="569"/>
    </location>
</feature>
<accession>C4LAU8</accession>
<dbReference type="SUPFAM" id="SSF90123">
    <property type="entry name" value="ABC transporter transmembrane region"/>
    <property type="match status" value="1"/>
</dbReference>
<keyword evidence="4" id="KW-0547">Nucleotide-binding</keyword>
<dbReference type="InterPro" id="IPR017871">
    <property type="entry name" value="ABC_transporter-like_CS"/>
</dbReference>
<dbReference type="Pfam" id="PF00005">
    <property type="entry name" value="ABC_tran"/>
    <property type="match status" value="1"/>
</dbReference>
<dbReference type="SMART" id="SM00382">
    <property type="entry name" value="AAA"/>
    <property type="match status" value="1"/>
</dbReference>
<evidence type="ECO:0000256" key="8">
    <source>
        <dbReference type="SAM" id="Phobius"/>
    </source>
</evidence>